<evidence type="ECO:0000256" key="3">
    <source>
        <dbReference type="ARBA" id="ARBA00022837"/>
    </source>
</evidence>
<feature type="region of interest" description="Disordered" evidence="4">
    <location>
        <begin position="86"/>
        <end position="110"/>
    </location>
</feature>
<comment type="caution">
    <text evidence="9">The sequence shown here is derived from an EMBL/GenBank/DDBJ whole genome shotgun (WGS) entry which is preliminary data.</text>
</comment>
<dbReference type="EMBL" id="VKGK01000001">
    <property type="protein sequence ID" value="TRY16057.1"/>
    <property type="molecule type" value="Genomic_DNA"/>
</dbReference>
<keyword evidence="3" id="KW-0106">Calcium</keyword>
<organism evidence="9 10">
    <name type="scientific">Shewanella hanedai</name>
    <name type="common">Alteromonas hanedai</name>
    <dbReference type="NCBI Taxonomy" id="25"/>
    <lineage>
        <taxon>Bacteria</taxon>
        <taxon>Pseudomonadati</taxon>
        <taxon>Pseudomonadota</taxon>
        <taxon>Gammaproteobacteria</taxon>
        <taxon>Alteromonadales</taxon>
        <taxon>Shewanellaceae</taxon>
        <taxon>Shewanella</taxon>
    </lineage>
</organism>
<evidence type="ECO:0000313" key="9">
    <source>
        <dbReference type="EMBL" id="TRY16057.1"/>
    </source>
</evidence>
<dbReference type="RefSeq" id="WP_143562503.1">
    <property type="nucleotide sequence ID" value="NZ_VKGK01000001.1"/>
</dbReference>
<feature type="domain" description="Cell-surface Ig-like bacterial" evidence="6">
    <location>
        <begin position="847"/>
        <end position="928"/>
    </location>
</feature>
<reference evidence="10" key="1">
    <citation type="submission" date="2019-07" db="EMBL/GenBank/DDBJ databases">
        <title>Shewanella sp. YLB-08 draft genomic sequence.</title>
        <authorList>
            <person name="Yu L."/>
        </authorList>
    </citation>
    <scope>NUCLEOTIDE SEQUENCE [LARGE SCALE GENOMIC DNA]</scope>
    <source>
        <strain evidence="10">JCM 20706</strain>
    </source>
</reference>
<feature type="domain" description="Bacterial Ig-like" evidence="7">
    <location>
        <begin position="1143"/>
        <end position="1236"/>
    </location>
</feature>
<dbReference type="InterPro" id="IPR038081">
    <property type="entry name" value="CalX-like_sf"/>
</dbReference>
<dbReference type="GO" id="GO:0016020">
    <property type="term" value="C:membrane"/>
    <property type="evidence" value="ECO:0007669"/>
    <property type="project" value="InterPro"/>
</dbReference>
<dbReference type="InterPro" id="IPR047777">
    <property type="entry name" value="LapA-like_RM"/>
</dbReference>
<dbReference type="Pfam" id="PF03160">
    <property type="entry name" value="Calx-beta"/>
    <property type="match status" value="1"/>
</dbReference>
<keyword evidence="1" id="KW-0732">Signal</keyword>
<evidence type="ECO:0000313" key="10">
    <source>
        <dbReference type="Proteomes" id="UP000318126"/>
    </source>
</evidence>
<dbReference type="PANTHER" id="PTHR34677:SF3">
    <property type="entry name" value="BACTERIAL IG-LIKE DOMAIN-CONTAINING PROTEIN"/>
    <property type="match status" value="1"/>
</dbReference>
<feature type="domain" description="Bacterial Ig-like" evidence="7">
    <location>
        <begin position="1359"/>
        <end position="1454"/>
    </location>
</feature>
<feature type="non-terminal residue" evidence="9">
    <location>
        <position position="1745"/>
    </location>
</feature>
<evidence type="ECO:0000259" key="5">
    <source>
        <dbReference type="Pfam" id="PF03160"/>
    </source>
</evidence>
<feature type="domain" description="Bacterial Ig-like" evidence="7">
    <location>
        <begin position="1251"/>
        <end position="1345"/>
    </location>
</feature>
<evidence type="ECO:0000259" key="6">
    <source>
        <dbReference type="Pfam" id="PF18200"/>
    </source>
</evidence>
<dbReference type="Pfam" id="PF19077">
    <property type="entry name" value="Big_13"/>
    <property type="match status" value="4"/>
</dbReference>
<dbReference type="Gene3D" id="2.60.40.10">
    <property type="entry name" value="Immunoglobulins"/>
    <property type="match status" value="6"/>
</dbReference>
<dbReference type="OrthoDB" id="5593939at2"/>
<dbReference type="InterPro" id="IPR044048">
    <property type="entry name" value="Big_12"/>
</dbReference>
<feature type="domain" description="Bacterial Ig-like" evidence="8">
    <location>
        <begin position="1690"/>
        <end position="1745"/>
    </location>
</feature>
<feature type="domain" description="Bacterial Ig-like" evidence="7">
    <location>
        <begin position="1468"/>
        <end position="1563"/>
    </location>
</feature>
<dbReference type="InterPro" id="IPR044016">
    <property type="entry name" value="Big_13"/>
</dbReference>
<evidence type="ECO:0000259" key="8">
    <source>
        <dbReference type="Pfam" id="PF19078"/>
    </source>
</evidence>
<dbReference type="Gene3D" id="2.60.40.2030">
    <property type="match status" value="1"/>
</dbReference>
<evidence type="ECO:0000259" key="7">
    <source>
        <dbReference type="Pfam" id="PF19077"/>
    </source>
</evidence>
<protein>
    <submittedName>
        <fullName evidence="9">Retention module-containing protein</fullName>
    </submittedName>
</protein>
<dbReference type="Gene3D" id="2.60.40.1200">
    <property type="match status" value="2"/>
</dbReference>
<dbReference type="SUPFAM" id="SSF141072">
    <property type="entry name" value="CalX-like"/>
    <property type="match status" value="1"/>
</dbReference>
<dbReference type="InterPro" id="IPR041339">
    <property type="entry name" value="Ig-like_bac"/>
</dbReference>
<dbReference type="Proteomes" id="UP000318126">
    <property type="component" value="Unassembled WGS sequence"/>
</dbReference>
<proteinExistence type="predicted"/>
<keyword evidence="10" id="KW-1185">Reference proteome</keyword>
<accession>A0A553JUD5</accession>
<dbReference type="NCBIfam" id="NF033510">
    <property type="entry name" value="Ca_tandemer"/>
    <property type="match status" value="5"/>
</dbReference>
<evidence type="ECO:0000256" key="1">
    <source>
        <dbReference type="ARBA" id="ARBA00022729"/>
    </source>
</evidence>
<dbReference type="InterPro" id="IPR003644">
    <property type="entry name" value="Calx_beta"/>
</dbReference>
<feature type="domain" description="Cell-surface Ig-like bacterial" evidence="6">
    <location>
        <begin position="947"/>
        <end position="1026"/>
    </location>
</feature>
<name>A0A553JUD5_SHEHA</name>
<dbReference type="PANTHER" id="PTHR34677">
    <property type="match status" value="1"/>
</dbReference>
<dbReference type="InterPro" id="IPR013783">
    <property type="entry name" value="Ig-like_fold"/>
</dbReference>
<dbReference type="Pfam" id="PF19078">
    <property type="entry name" value="Big_12"/>
    <property type="match status" value="1"/>
</dbReference>
<dbReference type="GO" id="GO:0007154">
    <property type="term" value="P:cell communication"/>
    <property type="evidence" value="ECO:0007669"/>
    <property type="project" value="InterPro"/>
</dbReference>
<dbReference type="Pfam" id="PF18200">
    <property type="entry name" value="Big_11"/>
    <property type="match status" value="2"/>
</dbReference>
<sequence length="1745" mass="182720">MESLVTTQNGQVVLVSGKVTRTLDGITKTISSGEALPSATTLFIENGAQIEILYEDDSTYSNTDFEVPFDTSALDEIEALQALIASGDDPTLDLPETAAGETSGSEGGSGYISVARSGDETLANSGFNTSFENSTPLTTNLSLGELAPESSNSFNIAQFSDNFVNGIAYSTSSGLNGFTGDMGSDGSFAYNPGDIITFSIGNVIIASFSADAIQGTILFLQDIAGTSLSDTNMNYVENMAIFLQALDNDLSDGTDDGTLQTNSLLNLDASYASNINIVFAIHELLSNYIDQTTGEPLNLATAGKEMLSLVLAELGIVFTRESELSNDGQNVFETLAMEHVTDTIDALAEDRTPISHDNRTADVLDVPGGLITYNYNELEGKITFSANDLLVGATGHQVTTENLIVSNVQLNAEFAGIGTLVDLGNGNYEIILNEGITQYDLEGLSIDYRVEDWTVSRDITSNTQDQYKSHLSADIPDVFEQDGFNQFSLNSELIFTEDSLLEINFTSELLSEQLGFPVAEYADDYLIPIEYSNDGGVTWQTMTVTSIDYSGSIPRPVFGFVLEAGNSSVLIRIPIFDDAAIEPTEFFHAVVTGENVYDETLEFAIFDNDADGTNLPLIDINYALVVEGMEFAVFTLTLSEPSTEIITVNYSTAELSALFGEDFIATNGTVTFLPGQTTAYINIPIVDDLIVEGSPEFALINLTDPVNAVLVDAQGTLRIFDNDSPSNTAISIDLAPITGDNIITTAEGLQLITVTGTVDADPSITLAIITITINGVTYQTEMNADGSFSIQVDGAELVNDSDTSIEAVVYGFGNNGEQGTATTSESYDIESILENDATTITEDGVAIGNVLANDSDIDNALTVASFEVNGETFTAGTTVELEGGSLVINENGSYTFTPNDNWNGAVPVITYTTNTGSTATLTIEVNAVDDPSIVVDDNNTIDEDGVASGNVLANDSDIDSDLIVISFEVEDVSYDAGSTVTLDGGTLVIEPDGSYTFTPNDNWNGSVPVITYTTNTGSSATLTLEVTPVADGAPQVTITTDTNNDELISNAELNGDTEISVTIGLEGTGANVGDTLTVNGTEIVLTQENIDTGTVDITLPAPGEGEDIVVEATITDPAGNVSPPGTDSATLDTTAPDVAITGITDDTGSSSSDFITNDNTLVFSGTVDLGDTSTLVVNIAGTDYTTANGLVIDAEGNWSIDLTGTTLVDDTYVVTATVTDVAGNTDSATQNVVVDTKIDQDGDEQTVAITSITDDTGSSSSDFITNDNTLVFSGTVDLGDASTLVVNIAGTDYTTDSGLLIDAEGNWSVDLTGTTLADGTYVVTATVTDVAGNTDSATQNVVVDTQIDQDGDEQTVAITNITDDTGSSSSDFITNDNTLIFSGTVDLGDASTLMVNIAGTDYTTANGLVIDADGNWSVDLTGTTLADGTYVVTATVTDVAGNTDSATQNVVVDTQIDEDGDEQTVAITSITDDTGSSSSDFITNDNTLVFSGTVDLGDASTLMVNIAGTDYTTANGLVIDAQGNWSIDLTGTTLADGTYLVTATVTDLAGNTDSATQNVVIDTLLVDQPVVIINTDINNDELLSRAEMWGQDGVVISVDIDEALFELGGSVTLQISNSGQVTTVELQLVNGELQFADGTAATDYLYDSETGQISWLENKPGEEQSITVIATQTDETGNTSGEGSDTAKVDTSAPSVIVNIVDTLLTVGETSDVTFTFSEKVMGFTLDDLTVVGGTVTALTTNDGG</sequence>
<evidence type="ECO:0000256" key="2">
    <source>
        <dbReference type="ARBA" id="ARBA00022737"/>
    </source>
</evidence>
<feature type="domain" description="Calx-beta" evidence="5">
    <location>
        <begin position="625"/>
        <end position="722"/>
    </location>
</feature>
<keyword evidence="2" id="KW-0677">Repeat</keyword>
<evidence type="ECO:0000256" key="4">
    <source>
        <dbReference type="SAM" id="MobiDB-lite"/>
    </source>
</evidence>
<dbReference type="NCBIfam" id="NF033682">
    <property type="entry name" value="retention_LapA"/>
    <property type="match status" value="1"/>
</dbReference>
<gene>
    <name evidence="9" type="ORF">FN961_00005</name>
</gene>